<gene>
    <name evidence="3" type="ORF">C1H76_8141</name>
</gene>
<dbReference type="SUPFAM" id="SSF52540">
    <property type="entry name" value="P-loop containing nucleoside triphosphate hydrolases"/>
    <property type="match status" value="1"/>
</dbReference>
<evidence type="ECO:0000259" key="2">
    <source>
        <dbReference type="SMART" id="SM00382"/>
    </source>
</evidence>
<dbReference type="GO" id="GO:0003677">
    <property type="term" value="F:DNA binding"/>
    <property type="evidence" value="ECO:0007669"/>
    <property type="project" value="TreeGrafter"/>
</dbReference>
<dbReference type="Pfam" id="PF00004">
    <property type="entry name" value="AAA"/>
    <property type="match status" value="1"/>
</dbReference>
<feature type="compositionally biased region" description="Basic and acidic residues" evidence="1">
    <location>
        <begin position="954"/>
        <end position="970"/>
    </location>
</feature>
<dbReference type="PANTHER" id="PTHR23389:SF3">
    <property type="entry name" value="CHROMOSOME TRANSMISSION FIDELITY PROTEIN 18 HOMOLOG"/>
    <property type="match status" value="1"/>
</dbReference>
<feature type="compositionally biased region" description="Low complexity" evidence="1">
    <location>
        <begin position="83"/>
        <end position="94"/>
    </location>
</feature>
<name>A0A4U7ARP9_9PEZI</name>
<dbReference type="InterPro" id="IPR027417">
    <property type="entry name" value="P-loop_NTPase"/>
</dbReference>
<evidence type="ECO:0000313" key="4">
    <source>
        <dbReference type="Proteomes" id="UP000308133"/>
    </source>
</evidence>
<proteinExistence type="predicted"/>
<sequence>MPFISSPVAYPPSSSPQVISPRKRKRSDHDGRSPLRPKTANQIRNTGFFEEDSDEDEIRHSVSIHQTNKHTEVQGKENAVVDKTMTTTSSTAKTHPAPPQVGSLGTSIFSQPRRHIPDARPESNAPIECQQSGPRSQPQASSLSLCSTSGKSFSLRKRNKKPSESYEQIIAARSVAVEGKARRSYYGIEINSLLEHAEAESTIIDRSPAAQPIVQTVKVAKGSNTRTLMWTEKYRARKFTDLVGDDRTHRTVMHWLKAWDPVVFPGSAKRPRISKNRQQPEQEPKQHRKILLLTGPPGLGKTTLAHVCAKQAGYEVTEINASDDRSKDVVKGRIRDMLGTENVKTGSTTASGAPKIAKPICVVVDEVDGVVSGSSGGEGGFMKALIDLVLLDQRNARNAGTQNANMTTTKSKKKGDSFRMMRPLIMICNDAYHASLRPLRSSNLVEIIHCGRPALNTVASRIRSIFEREGIGADGDAVRRLCEGCWGTVSKKEGGAGAGSGEGDIRSVLVMGEWVAGRIRSTTLNDAPRLTKAWLETNILDPNANGATRGLGRGGTREIVDRVFQEGAGLSRPSSTTSTFTTPSILTTSVKSVNEALKAASSSHLRTLIDGHGESDRIMTDLFSQYPAQPFQDDTFLTKPTQAYEWLNFHDRLSSAVFSQSEWELAPYLSSPALGFHHLFATSAATRARYSTYTAPTKSTVSSSILPTADEEEPHPFLTPAASFAAHERQKSHSALLQALHENLSLPLTRLYPRPEQLATEFVPYLLRMLSPSVNPVLITSSAGSNGKGDNRTTASVRKASEKLLVQRGVEAMMATGCRFQRHRVEGFGIGPPTMGGNAGGKTAGGWVYRMEPAVDDYGVYETAGKGFGNDVGGISAAGSRYGVRQVLAQECGNEVRRLEGEARGRRGGKGVDGDEGAEEEGKVEEIGKKGKGVKRDFFGRVVVGAPSEETPESDVRRARKEREETKEGRTWVSFHEGYSNAVRKPITLAELMRGL</sequence>
<feature type="compositionally biased region" description="Basic and acidic residues" evidence="1">
    <location>
        <begin position="902"/>
        <end position="913"/>
    </location>
</feature>
<dbReference type="PANTHER" id="PTHR23389">
    <property type="entry name" value="CHROMOSOME TRANSMISSION FIDELITY FACTOR 18"/>
    <property type="match status" value="1"/>
</dbReference>
<evidence type="ECO:0000313" key="3">
    <source>
        <dbReference type="EMBL" id="TKX19695.1"/>
    </source>
</evidence>
<dbReference type="SMART" id="SM00382">
    <property type="entry name" value="AAA"/>
    <property type="match status" value="1"/>
</dbReference>
<protein>
    <submittedName>
        <fullName evidence="3">Putative chromosome transmission fidelity protein</fullName>
    </submittedName>
</protein>
<evidence type="ECO:0000256" key="1">
    <source>
        <dbReference type="SAM" id="MobiDB-lite"/>
    </source>
</evidence>
<reference evidence="3 4" key="1">
    <citation type="submission" date="2018-02" db="EMBL/GenBank/DDBJ databases">
        <title>Draft genome sequences of Elsinoe sp., causing black scab on jojoba.</title>
        <authorList>
            <person name="Stodart B."/>
            <person name="Jeffress S."/>
            <person name="Ash G."/>
            <person name="Arun Chinnappa K."/>
        </authorList>
    </citation>
    <scope>NUCLEOTIDE SEQUENCE [LARGE SCALE GENOMIC DNA]</scope>
    <source>
        <strain evidence="3 4">Hillstone_2</strain>
    </source>
</reference>
<feature type="compositionally biased region" description="Polar residues" evidence="1">
    <location>
        <begin position="129"/>
        <end position="140"/>
    </location>
</feature>
<feature type="region of interest" description="Disordered" evidence="1">
    <location>
        <begin position="267"/>
        <end position="287"/>
    </location>
</feature>
<feature type="region of interest" description="Disordered" evidence="1">
    <location>
        <begin position="902"/>
        <end position="923"/>
    </location>
</feature>
<dbReference type="EMBL" id="PTQR01000107">
    <property type="protein sequence ID" value="TKX19695.1"/>
    <property type="molecule type" value="Genomic_DNA"/>
</dbReference>
<feature type="region of interest" description="Disordered" evidence="1">
    <location>
        <begin position="946"/>
        <end position="970"/>
    </location>
</feature>
<dbReference type="CDD" id="cd00009">
    <property type="entry name" value="AAA"/>
    <property type="match status" value="1"/>
</dbReference>
<feature type="region of interest" description="Disordered" evidence="1">
    <location>
        <begin position="1"/>
        <end position="163"/>
    </location>
</feature>
<dbReference type="GO" id="GO:0005524">
    <property type="term" value="F:ATP binding"/>
    <property type="evidence" value="ECO:0007669"/>
    <property type="project" value="InterPro"/>
</dbReference>
<feature type="compositionally biased region" description="Low complexity" evidence="1">
    <location>
        <begin position="141"/>
        <end position="153"/>
    </location>
</feature>
<comment type="caution">
    <text evidence="3">The sequence shown here is derived from an EMBL/GenBank/DDBJ whole genome shotgun (WGS) entry which is preliminary data.</text>
</comment>
<dbReference type="AlphaFoldDB" id="A0A4U7ARP9"/>
<accession>A0A4U7ARP9</accession>
<dbReference type="GO" id="GO:0016887">
    <property type="term" value="F:ATP hydrolysis activity"/>
    <property type="evidence" value="ECO:0007669"/>
    <property type="project" value="InterPro"/>
</dbReference>
<feature type="domain" description="AAA+ ATPase" evidence="2">
    <location>
        <begin position="287"/>
        <end position="451"/>
    </location>
</feature>
<dbReference type="Gene3D" id="3.40.50.300">
    <property type="entry name" value="P-loop containing nucleotide triphosphate hydrolases"/>
    <property type="match status" value="1"/>
</dbReference>
<dbReference type="InterPro" id="IPR003593">
    <property type="entry name" value="AAA+_ATPase"/>
</dbReference>
<dbReference type="GO" id="GO:0005634">
    <property type="term" value="C:nucleus"/>
    <property type="evidence" value="ECO:0007669"/>
    <property type="project" value="TreeGrafter"/>
</dbReference>
<dbReference type="InterPro" id="IPR003959">
    <property type="entry name" value="ATPase_AAA_core"/>
</dbReference>
<dbReference type="Proteomes" id="UP000308133">
    <property type="component" value="Unassembled WGS sequence"/>
</dbReference>
<organism evidence="3 4">
    <name type="scientific">Elsinoe australis</name>
    <dbReference type="NCBI Taxonomy" id="40998"/>
    <lineage>
        <taxon>Eukaryota</taxon>
        <taxon>Fungi</taxon>
        <taxon>Dikarya</taxon>
        <taxon>Ascomycota</taxon>
        <taxon>Pezizomycotina</taxon>
        <taxon>Dothideomycetes</taxon>
        <taxon>Dothideomycetidae</taxon>
        <taxon>Myriangiales</taxon>
        <taxon>Elsinoaceae</taxon>
        <taxon>Elsinoe</taxon>
    </lineage>
</organism>